<protein>
    <recommendedName>
        <fullName evidence="4">Secreted protein</fullName>
    </recommendedName>
</protein>
<keyword evidence="3" id="KW-1185">Reference proteome</keyword>
<evidence type="ECO:0008006" key="4">
    <source>
        <dbReference type="Google" id="ProtNLM"/>
    </source>
</evidence>
<evidence type="ECO:0000313" key="3">
    <source>
        <dbReference type="Proteomes" id="UP000217103"/>
    </source>
</evidence>
<feature type="signal peptide" evidence="1">
    <location>
        <begin position="1"/>
        <end position="28"/>
    </location>
</feature>
<dbReference type="EMBL" id="FNKK01000002">
    <property type="protein sequence ID" value="SDR03852.1"/>
    <property type="molecule type" value="Genomic_DNA"/>
</dbReference>
<organism evidence="2 3">
    <name type="scientific">Thermostaphylospora chromogena</name>
    <dbReference type="NCBI Taxonomy" id="35622"/>
    <lineage>
        <taxon>Bacteria</taxon>
        <taxon>Bacillati</taxon>
        <taxon>Actinomycetota</taxon>
        <taxon>Actinomycetes</taxon>
        <taxon>Streptosporangiales</taxon>
        <taxon>Thermomonosporaceae</taxon>
        <taxon>Thermostaphylospora</taxon>
    </lineage>
</organism>
<dbReference type="OrthoDB" id="3550183at2"/>
<dbReference type="AlphaFoldDB" id="A0A1H1FS82"/>
<dbReference type="STRING" id="35622.SAMN04489764_3152"/>
<gene>
    <name evidence="2" type="ORF">SAMN04489764_3152</name>
</gene>
<reference evidence="2 3" key="1">
    <citation type="submission" date="2016-10" db="EMBL/GenBank/DDBJ databases">
        <authorList>
            <person name="de Groot N.N."/>
        </authorList>
    </citation>
    <scope>NUCLEOTIDE SEQUENCE [LARGE SCALE GENOMIC DNA]</scope>
    <source>
        <strain evidence="2 3">DSM 43794</strain>
    </source>
</reference>
<keyword evidence="1" id="KW-0732">Signal</keyword>
<sequence>MSKSKRMLPAALLAAGGMLFATAPAAQAETSAVSAQAAACTTQGQLRSCYEEISPTTHRLDVYWNSAYVGSGELTRNGANRYHLTVCHVGVSSVRFGIQVGSDHFYDGLGGSCYHRDFNYAITNWRGEVAHEGGTSYTPYYPAPTG</sequence>
<proteinExistence type="predicted"/>
<accession>A0A1H1FS82</accession>
<name>A0A1H1FS82_9ACTN</name>
<dbReference type="RefSeq" id="WP_131815547.1">
    <property type="nucleotide sequence ID" value="NZ_FNKK01000002.1"/>
</dbReference>
<feature type="chain" id="PRO_5011667644" description="Secreted protein" evidence="1">
    <location>
        <begin position="29"/>
        <end position="146"/>
    </location>
</feature>
<evidence type="ECO:0000313" key="2">
    <source>
        <dbReference type="EMBL" id="SDR03852.1"/>
    </source>
</evidence>
<dbReference type="Proteomes" id="UP000217103">
    <property type="component" value="Unassembled WGS sequence"/>
</dbReference>
<evidence type="ECO:0000256" key="1">
    <source>
        <dbReference type="SAM" id="SignalP"/>
    </source>
</evidence>